<feature type="compositionally biased region" description="Basic residues" evidence="1">
    <location>
        <begin position="34"/>
        <end position="45"/>
    </location>
</feature>
<feature type="region of interest" description="Disordered" evidence="1">
    <location>
        <begin position="28"/>
        <end position="47"/>
    </location>
</feature>
<sequence>MTTTTFYNPILEDDDYDETAPVIREPKFGEKGFGKGKPHPHKGTPRAKVNTTDAQILAFLNEIQVADTATISMIYKTLPSRVSVGGRIPTVGGTNDKMKRLLKMGLVQTCVSRDDRSTVLWGVTEAGIAAARNFGYLLEDSQPNHYVLKEMKRVRQNHFRGIGMVAAHFIAGTYKAELGLGPISVTQIVGEPRMRREHEMVWRRLVAADKEGASFGRYRMKTMSDAYAQYKAGDLAASDVLEKYPELRTLGKPITGVASPTYKDAHPVDLAIDLDHDRTKMKSKSILVEVELSNKQWADLKLIIATIADEVKLGMIYERAVYFTHSPYIKKRIEKVDSDGKFGLIESGKLVILPIVDRFHTPFEIKDNIAD</sequence>
<organism evidence="2 3">
    <name type="scientific">Clavibacter michiganensis subsp. michiganensis</name>
    <dbReference type="NCBI Taxonomy" id="33013"/>
    <lineage>
        <taxon>Bacteria</taxon>
        <taxon>Bacillati</taxon>
        <taxon>Actinomycetota</taxon>
        <taxon>Actinomycetes</taxon>
        <taxon>Micrococcales</taxon>
        <taxon>Microbacteriaceae</taxon>
        <taxon>Clavibacter</taxon>
    </lineage>
</organism>
<dbReference type="AlphaFoldDB" id="A0A251XJ85"/>
<dbReference type="EMBL" id="MDHH01000001">
    <property type="protein sequence ID" value="OUE03582.1"/>
    <property type="molecule type" value="Genomic_DNA"/>
</dbReference>
<proteinExistence type="predicted"/>
<accession>A0A251XJ85</accession>
<protein>
    <submittedName>
        <fullName evidence="2">Uncharacterized protein</fullName>
    </submittedName>
</protein>
<evidence type="ECO:0000313" key="3">
    <source>
        <dbReference type="Proteomes" id="UP000195062"/>
    </source>
</evidence>
<evidence type="ECO:0000256" key="1">
    <source>
        <dbReference type="SAM" id="MobiDB-lite"/>
    </source>
</evidence>
<comment type="caution">
    <text evidence="2">The sequence shown here is derived from an EMBL/GenBank/DDBJ whole genome shotgun (WGS) entry which is preliminary data.</text>
</comment>
<name>A0A251XJ85_CLAMM</name>
<reference evidence="2 3" key="1">
    <citation type="submission" date="2016-08" db="EMBL/GenBank/DDBJ databases">
        <title>Genome sequence of Clavibacter michiganensis subsp. michiganensis strain CASJ007.</title>
        <authorList>
            <person name="Thapa S.P."/>
            <person name="Coaker G."/>
        </authorList>
    </citation>
    <scope>NUCLEOTIDE SEQUENCE [LARGE SCALE GENOMIC DNA]</scope>
    <source>
        <strain evidence="2">CASJ007</strain>
    </source>
</reference>
<keyword evidence="3" id="KW-1185">Reference proteome</keyword>
<gene>
    <name evidence="2" type="ORF">CMMCAS07_01445</name>
</gene>
<evidence type="ECO:0000313" key="2">
    <source>
        <dbReference type="EMBL" id="OUE03582.1"/>
    </source>
</evidence>
<dbReference type="Proteomes" id="UP000195062">
    <property type="component" value="Unassembled WGS sequence"/>
</dbReference>